<feature type="domain" description="VWFD" evidence="10">
    <location>
        <begin position="404"/>
        <end position="573"/>
    </location>
</feature>
<evidence type="ECO:0000256" key="6">
    <source>
        <dbReference type="ARBA" id="ARBA00023180"/>
    </source>
</evidence>
<dbReference type="SUPFAM" id="SSF57603">
    <property type="entry name" value="FnI-like domain"/>
    <property type="match status" value="1"/>
</dbReference>
<feature type="domain" description="VWFD" evidence="10">
    <location>
        <begin position="1452"/>
        <end position="1531"/>
    </location>
</feature>
<dbReference type="InterPro" id="IPR050780">
    <property type="entry name" value="Mucin_vWF_Thrombospondin_sf"/>
</dbReference>
<dbReference type="PROSITE" id="PS01225">
    <property type="entry name" value="CTCK_2"/>
    <property type="match status" value="1"/>
</dbReference>
<reference evidence="11" key="1">
    <citation type="submission" date="2020-10" db="EMBL/GenBank/DDBJ databases">
        <title>Chromosome-scale genome assembly of the Allis shad, Alosa alosa.</title>
        <authorList>
            <person name="Margot Z."/>
            <person name="Christophe K."/>
            <person name="Cabau C."/>
            <person name="Louis A."/>
            <person name="Berthelot C."/>
            <person name="Parey E."/>
            <person name="Roest Crollius H."/>
            <person name="Montfort J."/>
            <person name="Robinson-Rechavi M."/>
            <person name="Bucao C."/>
            <person name="Bouchez O."/>
            <person name="Gislard M."/>
            <person name="Lluch J."/>
            <person name="Milhes M."/>
            <person name="Lampietro C."/>
            <person name="Lopez Roques C."/>
            <person name="Donnadieu C."/>
            <person name="Braasch I."/>
            <person name="Desvignes T."/>
            <person name="Postlethwait J."/>
            <person name="Bobe J."/>
            <person name="Guiguen Y."/>
        </authorList>
    </citation>
    <scope>NUCLEOTIDE SEQUENCE</scope>
    <source>
        <strain evidence="11">M-15738</strain>
        <tissue evidence="11">Blood</tissue>
    </source>
</reference>
<gene>
    <name evidence="11" type="ORF">AALO_G00153210</name>
</gene>
<dbReference type="CDD" id="cd19941">
    <property type="entry name" value="TIL"/>
    <property type="match status" value="4"/>
</dbReference>
<comment type="caution">
    <text evidence="11">The sequence shown here is derived from an EMBL/GenBank/DDBJ whole genome shotgun (WGS) entry which is preliminary data.</text>
</comment>
<keyword evidence="4" id="KW-0677">Repeat</keyword>
<dbReference type="SMART" id="SM00214">
    <property type="entry name" value="VWC"/>
    <property type="match status" value="5"/>
</dbReference>
<dbReference type="Proteomes" id="UP000823561">
    <property type="component" value="Chromosome 11"/>
</dbReference>
<dbReference type="InterPro" id="IPR014853">
    <property type="entry name" value="VWF/SSPO/ZAN-like_Cys-rich_dom"/>
</dbReference>
<dbReference type="Pfam" id="PF01826">
    <property type="entry name" value="TIL"/>
    <property type="match status" value="1"/>
</dbReference>
<feature type="disulfide bond" evidence="7">
    <location>
        <begin position="1914"/>
        <end position="1968"/>
    </location>
</feature>
<protein>
    <submittedName>
        <fullName evidence="11">Uncharacterized protein</fullName>
    </submittedName>
</protein>
<dbReference type="SMART" id="SM00215">
    <property type="entry name" value="VWC_out"/>
    <property type="match status" value="3"/>
</dbReference>
<dbReference type="InterPro" id="IPR006207">
    <property type="entry name" value="Cys_knot_C"/>
</dbReference>
<feature type="domain" description="VWFD" evidence="10">
    <location>
        <begin position="865"/>
        <end position="1031"/>
    </location>
</feature>
<feature type="domain" description="CTCK" evidence="8">
    <location>
        <begin position="1889"/>
        <end position="1976"/>
    </location>
</feature>
<evidence type="ECO:0000256" key="3">
    <source>
        <dbReference type="ARBA" id="ARBA00022729"/>
    </source>
</evidence>
<evidence type="ECO:0000256" key="1">
    <source>
        <dbReference type="ARBA" id="ARBA00004613"/>
    </source>
</evidence>
<feature type="domain" description="VWFD" evidence="10">
    <location>
        <begin position="53"/>
        <end position="222"/>
    </location>
</feature>
<evidence type="ECO:0000256" key="4">
    <source>
        <dbReference type="ARBA" id="ARBA00022737"/>
    </source>
</evidence>
<feature type="disulfide bond" evidence="7">
    <location>
        <begin position="1918"/>
        <end position="1970"/>
    </location>
</feature>
<dbReference type="PROSITE" id="PS01185">
    <property type="entry name" value="CTCK_1"/>
    <property type="match status" value="1"/>
</dbReference>
<dbReference type="InterPro" id="IPR001007">
    <property type="entry name" value="VWF_dom"/>
</dbReference>
<dbReference type="Pfam" id="PF25962">
    <property type="entry name" value="TIL_OTOGL_Mucin"/>
    <property type="match status" value="1"/>
</dbReference>
<dbReference type="InterPro" id="IPR058753">
    <property type="entry name" value="TIL_OTOGL_Mucin"/>
</dbReference>
<dbReference type="PROSITE" id="PS50184">
    <property type="entry name" value="VWFC_2"/>
    <property type="match status" value="1"/>
</dbReference>
<evidence type="ECO:0000256" key="5">
    <source>
        <dbReference type="ARBA" id="ARBA00023157"/>
    </source>
</evidence>
<keyword evidence="2" id="KW-0964">Secreted</keyword>
<evidence type="ECO:0000259" key="10">
    <source>
        <dbReference type="PROSITE" id="PS51233"/>
    </source>
</evidence>
<dbReference type="SMART" id="SM00832">
    <property type="entry name" value="C8"/>
    <property type="match status" value="4"/>
</dbReference>
<dbReference type="InterPro" id="IPR001846">
    <property type="entry name" value="VWF_type-D"/>
</dbReference>
<name>A0AAV6GEJ1_9TELE</name>
<dbReference type="PANTHER" id="PTHR11339">
    <property type="entry name" value="EXTRACELLULAR MATRIX GLYCOPROTEIN RELATED"/>
    <property type="match status" value="1"/>
</dbReference>
<sequence>MEALSASSYHMSPDTVGTGNMALSWVLQLTVALAFLAQPSASISGVSPAHNGEVCSTWGNFHFKTFDGDFFQLPFICNYKLLYLCEDPSNLNIQFRRVLQNGEPTITALSMTLQGDVIQFSPDSVFIDKEKVNLPFSAYGLRIEKTESYLKVTAKFGVVLTWKKDDSLSVELATKYRNKTCGLCGDFNGIQIYNEFTENGESLSVVDYGHKFKGDGPTEVCEEVDIRPNDECSNATVICRQWLTLPEFSDCRSLIPTEDFVQACVKDLCQCNTSREVCVCDTLAEFSRQCGHAGGTPQEWRSPDFCRATCPLNMEHQECGNPCPDTCSNQERSKLCDEHCTDGCFCPNGTVFDDITQLGCVQREDCPCYHNGQVYKSGQSYSRFCQNCTCEQGQWRCLQLECPGTCSLTGGSHINTFDGTTYTFHGECFYILAMLEDITVLAEIRSCEESSTVSCLKSVTLKTIETIVVIKSSGTVSVNGMPTTLPLHNSYFKIFKPSTFYIIAYHDGLHMEIQLIPIMQVNIIASPKSKTKTTGLCGNFNDVMNDDFKTESGLTEGSAVSFANTWKVHGKCPDVKQTNENPCSMNVEKANYARSWCPLLTARNGVFAPCHLEVNPESFKDNCMYDSCNCENSEECMCAALSSYVQACSARGILLSNWRNGICDNYTSTCPRTMVYSYNMVSCGRTCLSLSNREPSCEVKYGPVDGCGCAEGTYLSDKDECVSETTCPCVQNGDVIRPGEVIKKDGVLCTCRSGTLHCRGHSNEQICSSNMIYVNCSNLNETKGAECQRSCFSGYQECYSTQCESGCMCPPGEFLDQNLECVKEEDCPCKHNGVYYEPGSTVMDDCNTCTCKNRKWACTTQNCYGTCVMYGDGHYITFDGKRFTFDGECDYYLTEDGVGEGNSSFHVITENNRCGASGAACSKAVRVFIEGYEIKLAEDDAQVIKQSNNAELYQIHTIGIYLVIETSKVVLMWDKKTTVMIRLSSELQGKVRGLCGNYDGNGNNEFISRAGQEVLDVVSFGNSWSYSANCPKAVEVKDPCAAEPHKEAWAHKQCNIINSKVFEACHVLVDRSPYYDACVRDTCALGGDCGGNCECFCTTIAAYAAACRIKGACISWRTPKVCPIFCDYYNQPDGCEWHYKPCSPPCLKTCRNPSAKCSSDIPKIEGCFPNCPSERPFFDEKTMKCVPAHECGCYVNGTHYGEEKDLPSTEPCQTCICSSGKPKCNYNETACYCEYNGNKYPLNYIIYTTNDGAGSCLEAKCKENGTISRNIYKCVTTTQSPPFTFTTSSTVSPTTTTISTTTAATTTTTVSASTLTSTKTTTVKATTKCFCQYGSNYYLPGSYLYNKTDEGGWCYTAYCNYSCQVEKETRPCPSTAPPTVSTPSKPCIDVKKKHGDTWSENCTTYTCVNGEVSSKPVQCNPKSPEKPQCENQKTPVKVYDKSGCCYHYECQCTCTGWAGPHYETFDGKYYAFQGNCTYVLVQEIIQKYNFSVHIKKSYCDDLSNSACKQYLTIYYKSYKVLFDQQGNTTVNMVHVNGRRGSNFIINLPESLFHGNTEGQCGNCDNNSANDCKLPDGQTKPSCNKTAESWAVNGTCIPGPPTTPPPSPPPTQQPCIPDICEIITSKVFEKCREVVGYNMYYQACLGTNCDSACSSLQAFADHCAYESQCVEWRNLTKGHCEYKCQDNKVYKPCGTTLPRTCQSFAEEPDCGKESDSSLCSTNKAEGCYCAEGEVLFSSYSDECVPSSCEVCTGPDGTAKKPGDKWRYGCKECECSNFSYTTECWDIECNPQTIACPLGQRVVNKTVDCCMEYECEPKDVCVYDNTERQPGEKWSSSDDKCVKYSCVKQNDQFVVVEVITTCPRFNPEDCIPGTERTDAAGCCKICTPKSCKVSKKQAYLEISNCNSTTPVELTTCSGACATSSKYSMEMNTIMHSCACCVEQKTSQRETEMRCTNGTTITQSYVYIEECGCETQKCEDKKE</sequence>
<dbReference type="GO" id="GO:0031012">
    <property type="term" value="C:extracellular matrix"/>
    <property type="evidence" value="ECO:0007669"/>
    <property type="project" value="TreeGrafter"/>
</dbReference>
<dbReference type="Pfam" id="PF08742">
    <property type="entry name" value="C8"/>
    <property type="match status" value="4"/>
</dbReference>
<dbReference type="GO" id="GO:0005615">
    <property type="term" value="C:extracellular space"/>
    <property type="evidence" value="ECO:0007669"/>
    <property type="project" value="TreeGrafter"/>
</dbReference>
<evidence type="ECO:0000313" key="12">
    <source>
        <dbReference type="Proteomes" id="UP000823561"/>
    </source>
</evidence>
<evidence type="ECO:0000259" key="8">
    <source>
        <dbReference type="PROSITE" id="PS01225"/>
    </source>
</evidence>
<evidence type="ECO:0000256" key="2">
    <source>
        <dbReference type="ARBA" id="ARBA00022525"/>
    </source>
</evidence>
<dbReference type="PANTHER" id="PTHR11339:SF408">
    <property type="entry name" value="MUCIN-5B"/>
    <property type="match status" value="1"/>
</dbReference>
<dbReference type="SMART" id="SM00216">
    <property type="entry name" value="VWD"/>
    <property type="match status" value="4"/>
</dbReference>
<dbReference type="SMART" id="SM00041">
    <property type="entry name" value="CT"/>
    <property type="match status" value="1"/>
</dbReference>
<evidence type="ECO:0000259" key="9">
    <source>
        <dbReference type="PROSITE" id="PS50184"/>
    </source>
</evidence>
<dbReference type="Gene3D" id="2.10.25.10">
    <property type="entry name" value="Laminin"/>
    <property type="match status" value="4"/>
</dbReference>
<dbReference type="FunFam" id="2.10.25.10:FF:000674">
    <property type="entry name" value="Mucin-2"/>
    <property type="match status" value="1"/>
</dbReference>
<organism evidence="11 12">
    <name type="scientific">Alosa alosa</name>
    <name type="common">allis shad</name>
    <dbReference type="NCBI Taxonomy" id="278164"/>
    <lineage>
        <taxon>Eukaryota</taxon>
        <taxon>Metazoa</taxon>
        <taxon>Chordata</taxon>
        <taxon>Craniata</taxon>
        <taxon>Vertebrata</taxon>
        <taxon>Euteleostomi</taxon>
        <taxon>Actinopterygii</taxon>
        <taxon>Neopterygii</taxon>
        <taxon>Teleostei</taxon>
        <taxon>Clupei</taxon>
        <taxon>Clupeiformes</taxon>
        <taxon>Clupeoidei</taxon>
        <taxon>Clupeidae</taxon>
        <taxon>Alosa</taxon>
    </lineage>
</organism>
<accession>A0AAV6GEJ1</accession>
<feature type="disulfide bond" evidence="7">
    <location>
        <begin position="1903"/>
        <end position="1952"/>
    </location>
</feature>
<feature type="domain" description="VWFC" evidence="9">
    <location>
        <begin position="1748"/>
        <end position="1814"/>
    </location>
</feature>
<dbReference type="InterPro" id="IPR002919">
    <property type="entry name" value="TIL_dom"/>
</dbReference>
<comment type="subcellular location">
    <subcellularLocation>
        <location evidence="1">Secreted</location>
    </subcellularLocation>
</comment>
<keyword evidence="5 7" id="KW-1015">Disulfide bond</keyword>
<dbReference type="PROSITE" id="PS51233">
    <property type="entry name" value="VWFD"/>
    <property type="match status" value="4"/>
</dbReference>
<evidence type="ECO:0000313" key="11">
    <source>
        <dbReference type="EMBL" id="KAG5273593.1"/>
    </source>
</evidence>
<dbReference type="PROSITE" id="PS01208">
    <property type="entry name" value="VWFC_1"/>
    <property type="match status" value="1"/>
</dbReference>
<dbReference type="Pfam" id="PF00094">
    <property type="entry name" value="VWD"/>
    <property type="match status" value="4"/>
</dbReference>
<keyword evidence="6" id="KW-0325">Glycoprotein</keyword>
<keyword evidence="3" id="KW-0732">Signal</keyword>
<comment type="caution">
    <text evidence="7">Lacks conserved residue(s) required for the propagation of feature annotation.</text>
</comment>
<evidence type="ECO:0000256" key="7">
    <source>
        <dbReference type="PROSITE-ProRule" id="PRU00039"/>
    </source>
</evidence>
<keyword evidence="12" id="KW-1185">Reference proteome</keyword>
<dbReference type="EMBL" id="JADWDJ010000011">
    <property type="protein sequence ID" value="KAG5273593.1"/>
    <property type="molecule type" value="Genomic_DNA"/>
</dbReference>
<proteinExistence type="predicted"/>
<dbReference type="FunFam" id="2.10.25.10:FF:000153">
    <property type="entry name" value="MUC5B isoform 1"/>
    <property type="match status" value="1"/>
</dbReference>
<dbReference type="InterPro" id="IPR036084">
    <property type="entry name" value="Ser_inhib-like_sf"/>
</dbReference>
<dbReference type="SUPFAM" id="SSF57567">
    <property type="entry name" value="Serine protease inhibitors"/>
    <property type="match status" value="5"/>
</dbReference>